<gene>
    <name evidence="2" type="ORF">C6V83_02080</name>
</gene>
<name>A0A2S0KC76_9ACTN</name>
<dbReference type="Pfam" id="PF00753">
    <property type="entry name" value="Lactamase_B"/>
    <property type="match status" value="1"/>
</dbReference>
<dbReference type="Gene3D" id="3.60.15.10">
    <property type="entry name" value="Ribonuclease Z/Hydroxyacylglutathione hydrolase-like"/>
    <property type="match status" value="1"/>
</dbReference>
<protein>
    <submittedName>
        <fullName evidence="2">MBL fold metallo-hydrolase</fullName>
    </submittedName>
</protein>
<evidence type="ECO:0000259" key="1">
    <source>
        <dbReference type="SMART" id="SM00849"/>
    </source>
</evidence>
<dbReference type="InterPro" id="IPR036866">
    <property type="entry name" value="RibonucZ/Hydroxyglut_hydro"/>
</dbReference>
<reference evidence="2 3" key="1">
    <citation type="submission" date="2018-03" db="EMBL/GenBank/DDBJ databases">
        <title>Characteristics and genome of n-alkane degrading marine bacteria Gordonia iterans isolated from crude oil contaminated in Tae-an, South Korea.</title>
        <authorList>
            <person name="Lee S.-S."/>
            <person name="Kim H."/>
        </authorList>
    </citation>
    <scope>NUCLEOTIDE SEQUENCE [LARGE SCALE GENOMIC DNA]</scope>
    <source>
        <strain evidence="2 3">Co17</strain>
    </source>
</reference>
<dbReference type="EMBL" id="CP027433">
    <property type="protein sequence ID" value="AVL99265.1"/>
    <property type="molecule type" value="Genomic_DNA"/>
</dbReference>
<accession>A0A2S0KC76</accession>
<dbReference type="PANTHER" id="PTHR42951">
    <property type="entry name" value="METALLO-BETA-LACTAMASE DOMAIN-CONTAINING"/>
    <property type="match status" value="1"/>
</dbReference>
<feature type="domain" description="Metallo-beta-lactamase" evidence="1">
    <location>
        <begin position="14"/>
        <end position="188"/>
    </location>
</feature>
<keyword evidence="2" id="KW-0378">Hydrolase</keyword>
<proteinExistence type="predicted"/>
<dbReference type="InterPro" id="IPR001279">
    <property type="entry name" value="Metallo-B-lactamas"/>
</dbReference>
<dbReference type="KEGG" id="git:C6V83_02080"/>
<dbReference type="AlphaFoldDB" id="A0A2S0KC76"/>
<dbReference type="SUPFAM" id="SSF56281">
    <property type="entry name" value="Metallo-hydrolase/oxidoreductase"/>
    <property type="match status" value="1"/>
</dbReference>
<keyword evidence="3" id="KW-1185">Reference proteome</keyword>
<evidence type="ECO:0000313" key="2">
    <source>
        <dbReference type="EMBL" id="AVL99265.1"/>
    </source>
</evidence>
<dbReference type="Proteomes" id="UP000239814">
    <property type="component" value="Chromosome"/>
</dbReference>
<dbReference type="InterPro" id="IPR050855">
    <property type="entry name" value="NDM-1-like"/>
</dbReference>
<dbReference type="GO" id="GO:0016787">
    <property type="term" value="F:hydrolase activity"/>
    <property type="evidence" value="ECO:0007669"/>
    <property type="project" value="UniProtKB-KW"/>
</dbReference>
<sequence>MVLLRGTDAGAYPHGNPLRVTGGDTTVQIDSSLESGCADADLVVLSHYHEDHVVGLGETSAPVTVHRRDLPPVTSWDEFGRYMNVPDVAIGEELKRTFRWCERPDATAFDDDTVIEVGGGVRILVVPLPGHTGGHCGFFVEPDGVFFTADVDLSSFGPVYADLDSTLPDVRASLARCAEIDAAVYTTFHHKGPYTDRAAFLADLAAHAAALDARDQRVRALLAEGPATARDLVGRGVVYRVGGRRPWYADAVEEVIVGQHLAEIGEATGAGS</sequence>
<organism evidence="2 3">
    <name type="scientific">Gordonia iterans</name>
    <dbReference type="NCBI Taxonomy" id="1004901"/>
    <lineage>
        <taxon>Bacteria</taxon>
        <taxon>Bacillati</taxon>
        <taxon>Actinomycetota</taxon>
        <taxon>Actinomycetes</taxon>
        <taxon>Mycobacteriales</taxon>
        <taxon>Gordoniaceae</taxon>
        <taxon>Gordonia</taxon>
    </lineage>
</organism>
<evidence type="ECO:0000313" key="3">
    <source>
        <dbReference type="Proteomes" id="UP000239814"/>
    </source>
</evidence>
<dbReference type="SMART" id="SM00849">
    <property type="entry name" value="Lactamase_B"/>
    <property type="match status" value="1"/>
</dbReference>